<evidence type="ECO:0000313" key="8">
    <source>
        <dbReference type="EMBL" id="SDD75142.1"/>
    </source>
</evidence>
<dbReference type="AlphaFoldDB" id="A0A1G6XAN9"/>
<sequence>MSPRRLHRGVAVAESLTWALLLLGMVLKYLTRTTDVVVSIGGGLHGFVFLTYLVTTVLVAVDGRWRAGTTLLGLGSAVLPFASIPFERWARRRDLVGERWRLPASPPGGPLERLVGALLARPLVSAAVTLVVLAVVFAVLLALGPPTRWFS</sequence>
<feature type="transmembrane region" description="Helical" evidence="6">
    <location>
        <begin position="123"/>
        <end position="143"/>
    </location>
</feature>
<evidence type="ECO:0000256" key="3">
    <source>
        <dbReference type="ARBA" id="ARBA00022692"/>
    </source>
</evidence>
<feature type="transmembrane region" description="Helical" evidence="6">
    <location>
        <begin position="68"/>
        <end position="86"/>
    </location>
</feature>
<evidence type="ECO:0000256" key="2">
    <source>
        <dbReference type="ARBA" id="ARBA00022475"/>
    </source>
</evidence>
<dbReference type="NCBIfam" id="TIGR03954">
    <property type="entry name" value="integ_memb_HG"/>
    <property type="match status" value="1"/>
</dbReference>
<feature type="transmembrane region" description="Helical" evidence="6">
    <location>
        <begin position="12"/>
        <end position="30"/>
    </location>
</feature>
<dbReference type="PANTHER" id="PTHR40077">
    <property type="entry name" value="MEMBRANE PROTEIN-RELATED"/>
    <property type="match status" value="1"/>
</dbReference>
<keyword evidence="5 6" id="KW-0472">Membrane</keyword>
<gene>
    <name evidence="8" type="ORF">SAMN04489747_1656</name>
</gene>
<name>A0A1G6XAN9_9ACTN</name>
<evidence type="ECO:0000259" key="7">
    <source>
        <dbReference type="Pfam" id="PF12823"/>
    </source>
</evidence>
<dbReference type="GO" id="GO:0005886">
    <property type="term" value="C:plasma membrane"/>
    <property type="evidence" value="ECO:0007669"/>
    <property type="project" value="UniProtKB-SubCell"/>
</dbReference>
<reference evidence="8 9" key="1">
    <citation type="submission" date="2016-10" db="EMBL/GenBank/DDBJ databases">
        <authorList>
            <person name="de Groot N.N."/>
        </authorList>
    </citation>
    <scope>NUCLEOTIDE SEQUENCE [LARGE SCALE GENOMIC DNA]</scope>
    <source>
        <strain evidence="8 9">MON 2.2</strain>
    </source>
</reference>
<organism evidence="8 9">
    <name type="scientific">Auraticoccus monumenti</name>
    <dbReference type="NCBI Taxonomy" id="675864"/>
    <lineage>
        <taxon>Bacteria</taxon>
        <taxon>Bacillati</taxon>
        <taxon>Actinomycetota</taxon>
        <taxon>Actinomycetes</taxon>
        <taxon>Propionibacteriales</taxon>
        <taxon>Propionibacteriaceae</taxon>
        <taxon>Auraticoccus</taxon>
    </lineage>
</organism>
<evidence type="ECO:0000313" key="9">
    <source>
        <dbReference type="Proteomes" id="UP000198546"/>
    </source>
</evidence>
<comment type="subcellular location">
    <subcellularLocation>
        <location evidence="1">Cell membrane</location>
        <topology evidence="1">Multi-pass membrane protein</topology>
    </subcellularLocation>
</comment>
<dbReference type="EMBL" id="LT629688">
    <property type="protein sequence ID" value="SDD75142.1"/>
    <property type="molecule type" value="Genomic_DNA"/>
</dbReference>
<keyword evidence="9" id="KW-1185">Reference proteome</keyword>
<feature type="domain" description="DUF3817" evidence="7">
    <location>
        <begin position="6"/>
        <end position="92"/>
    </location>
</feature>
<dbReference type="STRING" id="675864.SAMN04489747_1656"/>
<dbReference type="InterPro" id="IPR023845">
    <property type="entry name" value="DUF3817_TM"/>
</dbReference>
<proteinExistence type="predicted"/>
<keyword evidence="4 6" id="KW-1133">Transmembrane helix</keyword>
<evidence type="ECO:0000256" key="4">
    <source>
        <dbReference type="ARBA" id="ARBA00022989"/>
    </source>
</evidence>
<dbReference type="Proteomes" id="UP000198546">
    <property type="component" value="Chromosome i"/>
</dbReference>
<protein>
    <submittedName>
        <fullName evidence="8">Integral membrane protein</fullName>
    </submittedName>
</protein>
<evidence type="ECO:0000256" key="6">
    <source>
        <dbReference type="SAM" id="Phobius"/>
    </source>
</evidence>
<keyword evidence="2" id="KW-1003">Cell membrane</keyword>
<accession>A0A1G6XAN9</accession>
<dbReference type="OrthoDB" id="3396203at2"/>
<dbReference type="PANTHER" id="PTHR40077:SF1">
    <property type="entry name" value="MEMBRANE PROTEIN"/>
    <property type="match status" value="1"/>
</dbReference>
<dbReference type="RefSeq" id="WP_090592283.1">
    <property type="nucleotide sequence ID" value="NZ_LT629688.1"/>
</dbReference>
<evidence type="ECO:0000256" key="1">
    <source>
        <dbReference type="ARBA" id="ARBA00004651"/>
    </source>
</evidence>
<feature type="transmembrane region" description="Helical" evidence="6">
    <location>
        <begin position="36"/>
        <end position="61"/>
    </location>
</feature>
<keyword evidence="3 6" id="KW-0812">Transmembrane</keyword>
<dbReference type="Pfam" id="PF12823">
    <property type="entry name" value="DUF3817"/>
    <property type="match status" value="1"/>
</dbReference>
<evidence type="ECO:0000256" key="5">
    <source>
        <dbReference type="ARBA" id="ARBA00023136"/>
    </source>
</evidence>